<feature type="region of interest" description="Disordered" evidence="1">
    <location>
        <begin position="232"/>
        <end position="296"/>
    </location>
</feature>
<sequence>MQNAIETALDKLVSPRSPISSQEDALTTLERTLAECLLTDKRRLVQSELDIFLQLQDCFQCNFASRLLLWLGCRTETLMKLGDRRANSSGDREEEFGEITALVIQALSLLQGVVLMHKPSKEFLCRRPSIEVFVDLLSICRHASARSFANPANASPTKSASNDYPWDPTLVSAVLDTLLCILVDAPPALRCFEEVKGIEHIVKILKRPTIPKDVRIKCLEFLYFYLMDESTPPTDEVSVRPSSPVKRPRSTPFERSRFSTASSQSFNSRSHSSSSSLGSWSPSPTLAGTPPLSPKKAAFSELPQAQDVLGMLRKDVDFVPQSPQKVKVAQVDGGIRRPGTPQQLSPLKVPRFVHKQPGPLSRLASEEILRPDSDVDSGISGDRKLVSKTSSSWSISSVQTRTMQEKKEILGQLLGNVDALVEGVKRAGIWGLNG</sequence>
<comment type="caution">
    <text evidence="2">The sequence shown here is derived from an EMBL/GenBank/DDBJ whole genome shotgun (WGS) entry which is preliminary data.</text>
</comment>
<feature type="compositionally biased region" description="Low complexity" evidence="1">
    <location>
        <begin position="262"/>
        <end position="283"/>
    </location>
</feature>
<dbReference type="Pfam" id="PF08045">
    <property type="entry name" value="CDC14"/>
    <property type="match status" value="2"/>
</dbReference>
<dbReference type="SUPFAM" id="SSF48371">
    <property type="entry name" value="ARM repeat"/>
    <property type="match status" value="1"/>
</dbReference>
<gene>
    <name evidence="2" type="ORF">A7U60_g8540</name>
</gene>
<evidence type="ECO:0000313" key="2">
    <source>
        <dbReference type="EMBL" id="OCB84554.1"/>
    </source>
</evidence>
<evidence type="ECO:0000313" key="3">
    <source>
        <dbReference type="Proteomes" id="UP000757232"/>
    </source>
</evidence>
<dbReference type="AlphaFoldDB" id="A0A9Q5HRJ0"/>
<dbReference type="PANTHER" id="PTHR34065">
    <property type="entry name" value="CELL DIVISION CONTROL PROTEIN 14"/>
    <property type="match status" value="1"/>
</dbReference>
<keyword evidence="3" id="KW-1185">Reference proteome</keyword>
<dbReference type="InterPro" id="IPR012535">
    <property type="entry name" value="Cell_div_Cdc14"/>
</dbReference>
<organism evidence="2 3">
    <name type="scientific">Sanghuangporus baumii</name>
    <name type="common">Phellinus baumii</name>
    <dbReference type="NCBI Taxonomy" id="108892"/>
    <lineage>
        <taxon>Eukaryota</taxon>
        <taxon>Fungi</taxon>
        <taxon>Dikarya</taxon>
        <taxon>Basidiomycota</taxon>
        <taxon>Agaricomycotina</taxon>
        <taxon>Agaricomycetes</taxon>
        <taxon>Hymenochaetales</taxon>
        <taxon>Hymenochaetaceae</taxon>
        <taxon>Sanghuangporus</taxon>
    </lineage>
</organism>
<name>A0A9Q5HRJ0_SANBA</name>
<dbReference type="InterPro" id="IPR016024">
    <property type="entry name" value="ARM-type_fold"/>
</dbReference>
<evidence type="ECO:0008006" key="4">
    <source>
        <dbReference type="Google" id="ProtNLM"/>
    </source>
</evidence>
<dbReference type="EMBL" id="LNZH02000215">
    <property type="protein sequence ID" value="OCB84554.1"/>
    <property type="molecule type" value="Genomic_DNA"/>
</dbReference>
<reference evidence="2" key="1">
    <citation type="submission" date="2016-06" db="EMBL/GenBank/DDBJ databases">
        <title>Draft Genome sequence of the fungus Inonotus baumii.</title>
        <authorList>
            <person name="Zhu H."/>
            <person name="Lin W."/>
        </authorList>
    </citation>
    <scope>NUCLEOTIDE SEQUENCE</scope>
    <source>
        <strain evidence="2">821</strain>
    </source>
</reference>
<accession>A0A9Q5HRJ0</accession>
<dbReference type="Proteomes" id="UP000757232">
    <property type="component" value="Unassembled WGS sequence"/>
</dbReference>
<dbReference type="OrthoDB" id="5357220at2759"/>
<proteinExistence type="predicted"/>
<protein>
    <recommendedName>
        <fullName evidence="4">Cell division control protein 14</fullName>
    </recommendedName>
</protein>
<evidence type="ECO:0000256" key="1">
    <source>
        <dbReference type="SAM" id="MobiDB-lite"/>
    </source>
</evidence>
<dbReference type="PANTHER" id="PTHR34065:SF1">
    <property type="entry name" value="CELL DIVISION CONTROL PROTEIN 14"/>
    <property type="match status" value="1"/>
</dbReference>